<accession>A0ABX2QHY3</accession>
<evidence type="ECO:0000259" key="5">
    <source>
        <dbReference type="Pfam" id="PF13193"/>
    </source>
</evidence>
<dbReference type="SUPFAM" id="SSF56801">
    <property type="entry name" value="Acetyl-CoA synthetase-like"/>
    <property type="match status" value="1"/>
</dbReference>
<dbReference type="Gene3D" id="3.30.300.30">
    <property type="match status" value="1"/>
</dbReference>
<evidence type="ECO:0000313" key="7">
    <source>
        <dbReference type="Proteomes" id="UP000659172"/>
    </source>
</evidence>
<dbReference type="PANTHER" id="PTHR43201:SF5">
    <property type="entry name" value="MEDIUM-CHAIN ACYL-COA LIGASE ACSF2, MITOCHONDRIAL"/>
    <property type="match status" value="1"/>
</dbReference>
<dbReference type="InterPro" id="IPR025110">
    <property type="entry name" value="AMP-bd_C"/>
</dbReference>
<proteinExistence type="inferred from homology"/>
<dbReference type="PANTHER" id="PTHR43201">
    <property type="entry name" value="ACYL-COA SYNTHETASE"/>
    <property type="match status" value="1"/>
</dbReference>
<keyword evidence="7" id="KW-1185">Reference proteome</keyword>
<dbReference type="InterPro" id="IPR020845">
    <property type="entry name" value="AMP-binding_CS"/>
</dbReference>
<evidence type="ECO:0000259" key="4">
    <source>
        <dbReference type="Pfam" id="PF00501"/>
    </source>
</evidence>
<dbReference type="InterPro" id="IPR042099">
    <property type="entry name" value="ANL_N_sf"/>
</dbReference>
<reference evidence="6 7" key="1">
    <citation type="submission" date="2020-06" db="EMBL/GenBank/DDBJ databases">
        <title>Rhizobium sp.nov. isolated from the tomato plant.</title>
        <authorList>
            <person name="Thin K.K."/>
            <person name="Zhang X."/>
            <person name="He S."/>
        </authorList>
    </citation>
    <scope>NUCLEOTIDE SEQUENCE [LARGE SCALE GENOMIC DNA]</scope>
    <source>
        <strain evidence="6 7">DBTS2</strain>
    </source>
</reference>
<feature type="domain" description="AMP-dependent synthetase/ligase" evidence="4">
    <location>
        <begin position="9"/>
        <end position="367"/>
    </location>
</feature>
<dbReference type="Gene3D" id="3.40.50.12780">
    <property type="entry name" value="N-terminal domain of ligase-like"/>
    <property type="match status" value="1"/>
</dbReference>
<dbReference type="InterPro" id="IPR045851">
    <property type="entry name" value="AMP-bd_C_sf"/>
</dbReference>
<evidence type="ECO:0000256" key="1">
    <source>
        <dbReference type="ARBA" id="ARBA00006432"/>
    </source>
</evidence>
<evidence type="ECO:0000256" key="3">
    <source>
        <dbReference type="ARBA" id="ARBA00022723"/>
    </source>
</evidence>
<keyword evidence="2" id="KW-0436">Ligase</keyword>
<dbReference type="RefSeq" id="WP_176950914.1">
    <property type="nucleotide sequence ID" value="NZ_JABXYK010000010.1"/>
</dbReference>
<name>A0ABX2QHY3_9HYPH</name>
<dbReference type="Pfam" id="PF13193">
    <property type="entry name" value="AMP-binding_C"/>
    <property type="match status" value="1"/>
</dbReference>
<comment type="caution">
    <text evidence="6">The sequence shown here is derived from an EMBL/GenBank/DDBJ whole genome shotgun (WGS) entry which is preliminary data.</text>
</comment>
<comment type="similarity">
    <text evidence="1">Belongs to the ATP-dependent AMP-binding enzyme family.</text>
</comment>
<evidence type="ECO:0000256" key="2">
    <source>
        <dbReference type="ARBA" id="ARBA00022598"/>
    </source>
</evidence>
<dbReference type="PROSITE" id="PS00455">
    <property type="entry name" value="AMP_BINDING"/>
    <property type="match status" value="1"/>
</dbReference>
<keyword evidence="3" id="KW-0479">Metal-binding</keyword>
<dbReference type="EMBL" id="JABXYK010000010">
    <property type="protein sequence ID" value="NVP56951.1"/>
    <property type="molecule type" value="Genomic_DNA"/>
</dbReference>
<gene>
    <name evidence="6" type="ORF">HV823_16980</name>
</gene>
<dbReference type="Proteomes" id="UP000659172">
    <property type="component" value="Unassembled WGS sequence"/>
</dbReference>
<feature type="domain" description="AMP-binding enzyme C-terminal" evidence="5">
    <location>
        <begin position="417"/>
        <end position="488"/>
    </location>
</feature>
<evidence type="ECO:0000313" key="6">
    <source>
        <dbReference type="EMBL" id="NVP56951.1"/>
    </source>
</evidence>
<organism evidence="6 7">
    <name type="scientific">Mycoplana rhizolycopersici</name>
    <dbReference type="NCBI Taxonomy" id="2746702"/>
    <lineage>
        <taxon>Bacteria</taxon>
        <taxon>Pseudomonadati</taxon>
        <taxon>Pseudomonadota</taxon>
        <taxon>Alphaproteobacteria</taxon>
        <taxon>Hyphomicrobiales</taxon>
        <taxon>Rhizobiaceae</taxon>
        <taxon>Mycoplana</taxon>
    </lineage>
</organism>
<sequence length="504" mass="53442">MNIASWLARNGRTNPMLPALGHGRRVVATYGELAERTARLAGGLVTRLGVRPGDRVVIASKNDPDYVTALYAIWFAGGVAVPVNAKLHGHEIAFSIEDAGASVVLASKDIAESVAAVAPPCLRHLIKLGGSDWDILASSDAVAPAARLPGDMAWLFYTSGTTGKPKGACLSHANLAAMSYAYLAEVDPTAPGDSTLHAAPMSHGAGLYMMAHILRGAINVVPETGGFDAGEVFELSAHWRGMSLFAAPTMVKRMVGAASDFDPSGFRTIIYGGGPMYVEDAIAALDVFGPRLAQIYGQGETPMTITVLDKSAIADRERASWRAALGSVGTPFGMMEVIVVDTDGRPLATGVSGEILVRGPTVMSGYWNNEAATASTLRDGWLHTGDVGAFGEDGNLTLMDRSKDVIISGGSNIYPREVEEVLLVHPGIREVSVIGRPDPEWGEVVVAYVVGEAEPGALDTLCLERIARFKRPKEYVFVDALPKNNYGKIVKTTLREMDAGHCAR</sequence>
<dbReference type="InterPro" id="IPR000873">
    <property type="entry name" value="AMP-dep_synth/lig_dom"/>
</dbReference>
<protein>
    <submittedName>
        <fullName evidence="6">AMP-binding protein</fullName>
    </submittedName>
</protein>
<dbReference type="Pfam" id="PF00501">
    <property type="entry name" value="AMP-binding"/>
    <property type="match status" value="1"/>
</dbReference>